<dbReference type="RefSeq" id="WP_216244546.1">
    <property type="nucleotide sequence ID" value="NZ_JABACJ020000025.1"/>
</dbReference>
<evidence type="ECO:0000256" key="7">
    <source>
        <dbReference type="ARBA" id="ARBA00023136"/>
    </source>
</evidence>
<dbReference type="Pfam" id="PF00512">
    <property type="entry name" value="HisKA"/>
    <property type="match status" value="1"/>
</dbReference>
<evidence type="ECO:0000313" key="11">
    <source>
        <dbReference type="Proteomes" id="UP000723714"/>
    </source>
</evidence>
<accession>A0ABS6DA57</accession>
<evidence type="ECO:0000256" key="5">
    <source>
        <dbReference type="ARBA" id="ARBA00022679"/>
    </source>
</evidence>
<feature type="domain" description="Histidine kinase" evidence="9">
    <location>
        <begin position="242"/>
        <end position="457"/>
    </location>
</feature>
<evidence type="ECO:0000256" key="8">
    <source>
        <dbReference type="SAM" id="Phobius"/>
    </source>
</evidence>
<keyword evidence="7 8" id="KW-0472">Membrane</keyword>
<feature type="transmembrane region" description="Helical" evidence="8">
    <location>
        <begin position="12"/>
        <end position="38"/>
    </location>
</feature>
<dbReference type="InterPro" id="IPR050398">
    <property type="entry name" value="HssS/ArlS-like"/>
</dbReference>
<keyword evidence="8" id="KW-0812">Transmembrane</keyword>
<dbReference type="Pfam" id="PF02518">
    <property type="entry name" value="HATPase_c"/>
    <property type="match status" value="1"/>
</dbReference>
<comment type="subcellular location">
    <subcellularLocation>
        <location evidence="2">Membrane</location>
        <topology evidence="2">Multi-pass membrane protein</topology>
    </subcellularLocation>
</comment>
<evidence type="ECO:0000256" key="3">
    <source>
        <dbReference type="ARBA" id="ARBA00012438"/>
    </source>
</evidence>
<keyword evidence="5" id="KW-0808">Transferase</keyword>
<comment type="catalytic activity">
    <reaction evidence="1">
        <text>ATP + protein L-histidine = ADP + protein N-phospho-L-histidine.</text>
        <dbReference type="EC" id="2.7.13.3"/>
    </reaction>
</comment>
<name>A0ABS6DA57_9FIRM</name>
<comment type="caution">
    <text evidence="10">The sequence shown here is derived from an EMBL/GenBank/DDBJ whole genome shotgun (WGS) entry which is preliminary data.</text>
</comment>
<evidence type="ECO:0000256" key="4">
    <source>
        <dbReference type="ARBA" id="ARBA00022553"/>
    </source>
</evidence>
<protein>
    <recommendedName>
        <fullName evidence="3">histidine kinase</fullName>
        <ecNumber evidence="3">2.7.13.3</ecNumber>
    </recommendedName>
</protein>
<keyword evidence="8" id="KW-1133">Transmembrane helix</keyword>
<dbReference type="EMBL" id="JABACJ020000025">
    <property type="protein sequence ID" value="MBU3877991.1"/>
    <property type="molecule type" value="Genomic_DNA"/>
</dbReference>
<dbReference type="InterPro" id="IPR003661">
    <property type="entry name" value="HisK_dim/P_dom"/>
</dbReference>
<gene>
    <name evidence="10" type="ORF">HGO97_019495</name>
</gene>
<organism evidence="10 11">
    <name type="scientific">Faecalicatena faecalis</name>
    <dbReference type="NCBI Taxonomy" id="2726362"/>
    <lineage>
        <taxon>Bacteria</taxon>
        <taxon>Bacillati</taxon>
        <taxon>Bacillota</taxon>
        <taxon>Clostridia</taxon>
        <taxon>Lachnospirales</taxon>
        <taxon>Lachnospiraceae</taxon>
        <taxon>Faecalicatena</taxon>
    </lineage>
</organism>
<dbReference type="PROSITE" id="PS50109">
    <property type="entry name" value="HIS_KIN"/>
    <property type="match status" value="1"/>
</dbReference>
<keyword evidence="6 10" id="KW-0418">Kinase</keyword>
<keyword evidence="11" id="KW-1185">Reference proteome</keyword>
<dbReference type="CDD" id="cd00082">
    <property type="entry name" value="HisKA"/>
    <property type="match status" value="1"/>
</dbReference>
<dbReference type="InterPro" id="IPR005467">
    <property type="entry name" value="His_kinase_dom"/>
</dbReference>
<dbReference type="SMART" id="SM00387">
    <property type="entry name" value="HATPase_c"/>
    <property type="match status" value="1"/>
</dbReference>
<dbReference type="Proteomes" id="UP000723714">
    <property type="component" value="Unassembled WGS sequence"/>
</dbReference>
<reference evidence="10 11" key="1">
    <citation type="submission" date="2021-06" db="EMBL/GenBank/DDBJ databases">
        <title>Faecalicatena sp. nov. isolated from porcine feces.</title>
        <authorList>
            <person name="Oh B.S."/>
            <person name="Lee J.H."/>
        </authorList>
    </citation>
    <scope>NUCLEOTIDE SEQUENCE [LARGE SCALE GENOMIC DNA]</scope>
    <source>
        <strain evidence="10 11">AGMB00832</strain>
    </source>
</reference>
<keyword evidence="4" id="KW-0597">Phosphoprotein</keyword>
<dbReference type="PANTHER" id="PTHR45528:SF8">
    <property type="entry name" value="HISTIDINE KINASE"/>
    <property type="match status" value="1"/>
</dbReference>
<sequence length="461" mass="53682">MEIKRKMSVQSVFGRFLFWFCVQLAGLIFLFVILYFVLDMTVEILPANYWESMLEENRTKIEETEKVTEDLIPDPCSYGVYQEDGAFLYGNLSEESRESVWQAYLQGSKESKKAKGYLKFFQRDQEVCIAVYQIRSEFGNPALRRLLPGAPEKSILLFFVLFLIGSILLVRKFGRVMQDELEKLKNVTEKVKLRELDFEKPDSKIREVDEVMDSLVRMKEALADSLKQQWSLEENRRQQIRALVHDIKTPLTVIRGNAQLLGEAESLEESREYETYILQETDHIEQYIQVLQEMLKTEGAMQPKRERVELHELSDEFATRARTMTSAKKQHLEVVISLQSDYIMSDRQLMQRVWENLLYNAVEYTPRGGNIAIHITEEKDRLYFQIEDDGPGFTEEDLRHGTEQFYQGDKSRNSRKHYGMGLFIVQSFVSSQGGRLTLSNSGDLKGACVNLELMKIQESEE</sequence>
<dbReference type="PANTHER" id="PTHR45528">
    <property type="entry name" value="SENSOR HISTIDINE KINASE CPXA"/>
    <property type="match status" value="1"/>
</dbReference>
<evidence type="ECO:0000259" key="9">
    <source>
        <dbReference type="PROSITE" id="PS50109"/>
    </source>
</evidence>
<evidence type="ECO:0000256" key="2">
    <source>
        <dbReference type="ARBA" id="ARBA00004141"/>
    </source>
</evidence>
<evidence type="ECO:0000313" key="10">
    <source>
        <dbReference type="EMBL" id="MBU3877991.1"/>
    </source>
</evidence>
<evidence type="ECO:0000256" key="6">
    <source>
        <dbReference type="ARBA" id="ARBA00022777"/>
    </source>
</evidence>
<evidence type="ECO:0000256" key="1">
    <source>
        <dbReference type="ARBA" id="ARBA00000085"/>
    </source>
</evidence>
<dbReference type="EC" id="2.7.13.3" evidence="3"/>
<dbReference type="SMART" id="SM00388">
    <property type="entry name" value="HisKA"/>
    <property type="match status" value="1"/>
</dbReference>
<dbReference type="InterPro" id="IPR003594">
    <property type="entry name" value="HATPase_dom"/>
</dbReference>
<dbReference type="GO" id="GO:0016301">
    <property type="term" value="F:kinase activity"/>
    <property type="evidence" value="ECO:0007669"/>
    <property type="project" value="UniProtKB-KW"/>
</dbReference>
<proteinExistence type="predicted"/>